<gene>
    <name evidence="1" type="ORF">PENSUB_2557</name>
</gene>
<reference evidence="1 2" key="1">
    <citation type="submission" date="2016-10" db="EMBL/GenBank/DDBJ databases">
        <title>Genome sequence of the ascomycete fungus Penicillium subrubescens.</title>
        <authorList>
            <person name="De Vries R.P."/>
            <person name="Peng M."/>
            <person name="Dilokpimol A."/>
            <person name="Hilden K."/>
            <person name="Makela M.R."/>
            <person name="Grigoriev I."/>
            <person name="Riley R."/>
            <person name="Granchi Z."/>
        </authorList>
    </citation>
    <scope>NUCLEOTIDE SEQUENCE [LARGE SCALE GENOMIC DNA]</scope>
    <source>
        <strain evidence="1 2">CBS 132785</strain>
    </source>
</reference>
<protein>
    <submittedName>
        <fullName evidence="1">Uncharacterized protein</fullName>
    </submittedName>
</protein>
<dbReference type="PANTHER" id="PTHR38791">
    <property type="entry name" value="ZN(II)2CYS6 TRANSCRIPTION FACTOR (EUROFUNG)-RELATED-RELATED"/>
    <property type="match status" value="1"/>
</dbReference>
<accession>A0A1Q5UHC5</accession>
<evidence type="ECO:0000313" key="2">
    <source>
        <dbReference type="Proteomes" id="UP000186955"/>
    </source>
</evidence>
<dbReference type="Proteomes" id="UP000186955">
    <property type="component" value="Unassembled WGS sequence"/>
</dbReference>
<keyword evidence="2" id="KW-1185">Reference proteome</keyword>
<evidence type="ECO:0000313" key="1">
    <source>
        <dbReference type="EMBL" id="OKP11887.1"/>
    </source>
</evidence>
<proteinExistence type="predicted"/>
<name>A0A1Q5UHC5_9EURO</name>
<dbReference type="InterPro" id="IPR053175">
    <property type="entry name" value="DHMBA_Reg_Transcription_Factor"/>
</dbReference>
<comment type="caution">
    <text evidence="1">The sequence shown here is derived from an EMBL/GenBank/DDBJ whole genome shotgun (WGS) entry which is preliminary data.</text>
</comment>
<dbReference type="PANTHER" id="PTHR38791:SF5">
    <property type="entry name" value="TRANSCRIPTION FACTOR DBAG-RELATED"/>
    <property type="match status" value="1"/>
</dbReference>
<dbReference type="STRING" id="1316194.A0A1Q5UHC5"/>
<dbReference type="EMBL" id="MNBE01000259">
    <property type="protein sequence ID" value="OKP11887.1"/>
    <property type="molecule type" value="Genomic_DNA"/>
</dbReference>
<dbReference type="AlphaFoldDB" id="A0A1Q5UHC5"/>
<organism evidence="1 2">
    <name type="scientific">Penicillium subrubescens</name>
    <dbReference type="NCBI Taxonomy" id="1316194"/>
    <lineage>
        <taxon>Eukaryota</taxon>
        <taxon>Fungi</taxon>
        <taxon>Dikarya</taxon>
        <taxon>Ascomycota</taxon>
        <taxon>Pezizomycotina</taxon>
        <taxon>Eurotiomycetes</taxon>
        <taxon>Eurotiomycetidae</taxon>
        <taxon>Eurotiales</taxon>
        <taxon>Aspergillaceae</taxon>
        <taxon>Penicillium</taxon>
    </lineage>
</organism>
<sequence>MAEQAIAYTFKRYVGTTQNRGLLSYLPLLLSEDPSPVLQATIRAVGLAGMSRALSLPELKYSAGLEYGTALLATSRALQDLAVAKRDSTLAAVVMLSTYEAFSNIFCRQPSSPEIASLSLVAKAHRDNDSQTIEDFFDTLGELADLSIDSDKPFTEENTSADPVLIIRKALHLDADLLSWSLSINSTWRYKAIETPSLNNTNEHKPYSFYHGSRYHVFPNIDLASMWNNYHQARIIIHGIIKSMCEYLLALDPAHGCRQTLIQSIATCKQMIEDICASVPYYLTSGETGVGGLLRLSWPLFIAADSSVSTPVEKEWLRQTLEKVAEITGAQQALTMAQFLRKGWAVPFIPGNAGRGRFPFRGRA</sequence>